<comment type="caution">
    <text evidence="4">The sequence shown here is derived from an EMBL/GenBank/DDBJ whole genome shotgun (WGS) entry which is preliminary data.</text>
</comment>
<feature type="region of interest" description="Disordered" evidence="1">
    <location>
        <begin position="290"/>
        <end position="332"/>
    </location>
</feature>
<dbReference type="PROSITE" id="PS50041">
    <property type="entry name" value="C_TYPE_LECTIN_2"/>
    <property type="match status" value="1"/>
</dbReference>
<dbReference type="Proteomes" id="UP000283509">
    <property type="component" value="Unassembled WGS sequence"/>
</dbReference>
<dbReference type="EMBL" id="QCYY01001677">
    <property type="protein sequence ID" value="ROT76258.1"/>
    <property type="molecule type" value="Genomic_DNA"/>
</dbReference>
<keyword evidence="5" id="KW-1185">Reference proteome</keyword>
<sequence length="332" mass="36976">MQLFRVVAWVTLLAAPALSAEGTMSGCMKGAECAQCPSDRYTKNPNGTLLCCHGCEAAELYYGAFPHSWCVCFTKGVNEASSRTLVFPDQVGAGSDVRFKDETYVVNSADRGSSAVAPAVQEALSILADTLEDLNARVTRLEYIFDRVSDNFIRVGDKCYHFSAWNEHRATWKVANTSCEQLGAKLAEPTTQRQFTALSQHLSLSAKTTGYAHWIGGLYLEPSWRWIFKGYEVDLDPLSWISMDDRSRRVGPGDISNGRCLSFSFIHRASSYAFGGCECAFEKYYDAVETDPQEDMETDSQKDIEMDTQKDTETDPQDAVETDPQEDIEMEP</sequence>
<accession>A0A3R7P5R6</accession>
<feature type="compositionally biased region" description="Acidic residues" evidence="1">
    <location>
        <begin position="314"/>
        <end position="332"/>
    </location>
</feature>
<reference evidence="4 5" key="1">
    <citation type="submission" date="2018-04" db="EMBL/GenBank/DDBJ databases">
        <authorList>
            <person name="Zhang X."/>
            <person name="Yuan J."/>
            <person name="Li F."/>
            <person name="Xiang J."/>
        </authorList>
    </citation>
    <scope>NUCLEOTIDE SEQUENCE [LARGE SCALE GENOMIC DNA]</scope>
    <source>
        <tissue evidence="4">Muscle</tissue>
    </source>
</reference>
<feature type="compositionally biased region" description="Basic and acidic residues" evidence="1">
    <location>
        <begin position="299"/>
        <end position="313"/>
    </location>
</feature>
<dbReference type="CDD" id="cd00037">
    <property type="entry name" value="CLECT"/>
    <property type="match status" value="1"/>
</dbReference>
<feature type="chain" id="PRO_5018694350" description="C-type lectin domain-containing protein" evidence="2">
    <location>
        <begin position="20"/>
        <end position="332"/>
    </location>
</feature>
<keyword evidence="2" id="KW-0732">Signal</keyword>
<evidence type="ECO:0000259" key="3">
    <source>
        <dbReference type="PROSITE" id="PS50041"/>
    </source>
</evidence>
<name>A0A3R7P5R6_PENVA</name>
<protein>
    <recommendedName>
        <fullName evidence="3">C-type lectin domain-containing protein</fullName>
    </recommendedName>
</protein>
<evidence type="ECO:0000256" key="2">
    <source>
        <dbReference type="SAM" id="SignalP"/>
    </source>
</evidence>
<reference evidence="4 5" key="2">
    <citation type="submission" date="2019-01" db="EMBL/GenBank/DDBJ databases">
        <title>The decoding of complex shrimp genome reveals the adaptation for benthos swimmer, frequently molting mechanism and breeding impact on genome.</title>
        <authorList>
            <person name="Sun Y."/>
            <person name="Gao Y."/>
            <person name="Yu Y."/>
        </authorList>
    </citation>
    <scope>NUCLEOTIDE SEQUENCE [LARGE SCALE GENOMIC DNA]</scope>
    <source>
        <tissue evidence="4">Muscle</tissue>
    </source>
</reference>
<evidence type="ECO:0000313" key="4">
    <source>
        <dbReference type="EMBL" id="ROT76258.1"/>
    </source>
</evidence>
<dbReference type="AlphaFoldDB" id="A0A3R7P5R6"/>
<dbReference type="Gene3D" id="3.10.100.10">
    <property type="entry name" value="Mannose-Binding Protein A, subunit A"/>
    <property type="match status" value="1"/>
</dbReference>
<feature type="signal peptide" evidence="2">
    <location>
        <begin position="1"/>
        <end position="19"/>
    </location>
</feature>
<dbReference type="SUPFAM" id="SSF56436">
    <property type="entry name" value="C-type lectin-like"/>
    <property type="match status" value="1"/>
</dbReference>
<gene>
    <name evidence="4" type="ORF">C7M84_005152</name>
</gene>
<proteinExistence type="predicted"/>
<evidence type="ECO:0000256" key="1">
    <source>
        <dbReference type="SAM" id="MobiDB-lite"/>
    </source>
</evidence>
<evidence type="ECO:0000313" key="5">
    <source>
        <dbReference type="Proteomes" id="UP000283509"/>
    </source>
</evidence>
<dbReference type="InterPro" id="IPR016186">
    <property type="entry name" value="C-type_lectin-like/link_sf"/>
</dbReference>
<dbReference type="InterPro" id="IPR001304">
    <property type="entry name" value="C-type_lectin-like"/>
</dbReference>
<feature type="domain" description="C-type lectin" evidence="3">
    <location>
        <begin position="155"/>
        <end position="278"/>
    </location>
</feature>
<organism evidence="4 5">
    <name type="scientific">Penaeus vannamei</name>
    <name type="common">Whiteleg shrimp</name>
    <name type="synonym">Litopenaeus vannamei</name>
    <dbReference type="NCBI Taxonomy" id="6689"/>
    <lineage>
        <taxon>Eukaryota</taxon>
        <taxon>Metazoa</taxon>
        <taxon>Ecdysozoa</taxon>
        <taxon>Arthropoda</taxon>
        <taxon>Crustacea</taxon>
        <taxon>Multicrustacea</taxon>
        <taxon>Malacostraca</taxon>
        <taxon>Eumalacostraca</taxon>
        <taxon>Eucarida</taxon>
        <taxon>Decapoda</taxon>
        <taxon>Dendrobranchiata</taxon>
        <taxon>Penaeoidea</taxon>
        <taxon>Penaeidae</taxon>
        <taxon>Penaeus</taxon>
    </lineage>
</organism>
<dbReference type="InterPro" id="IPR016187">
    <property type="entry name" value="CTDL_fold"/>
</dbReference>